<dbReference type="Proteomes" id="UP000473574">
    <property type="component" value="Unassembled WGS sequence"/>
</dbReference>
<accession>A0A6M0S5E3</accession>
<gene>
    <name evidence="1" type="ORF">D0962_12615</name>
</gene>
<protein>
    <submittedName>
        <fullName evidence="1">DUF1702 family protein</fullName>
    </submittedName>
</protein>
<dbReference type="RefSeq" id="WP_163663272.1">
    <property type="nucleotide sequence ID" value="NZ_QZCE01000002.1"/>
</dbReference>
<dbReference type="AlphaFoldDB" id="A0A6M0S5E3"/>
<dbReference type="Pfam" id="PF08012">
    <property type="entry name" value="DUF1702"/>
    <property type="match status" value="1"/>
</dbReference>
<evidence type="ECO:0000313" key="1">
    <source>
        <dbReference type="EMBL" id="NEZ63615.1"/>
    </source>
</evidence>
<dbReference type="InterPro" id="IPR012964">
    <property type="entry name" value="DUF1702"/>
</dbReference>
<name>A0A6M0S5E3_9CYAN</name>
<organism evidence="1 2">
    <name type="scientific">Adonisia turfae CCMR0082</name>
    <dbReference type="NCBI Taxonomy" id="2304604"/>
    <lineage>
        <taxon>Bacteria</taxon>
        <taxon>Bacillati</taxon>
        <taxon>Cyanobacteriota</taxon>
        <taxon>Adonisia</taxon>
        <taxon>Adonisia turfae</taxon>
    </lineage>
</organism>
<reference evidence="1 2" key="1">
    <citation type="journal article" date="2020" name="Microb. Ecol.">
        <title>Ecogenomics of the Marine Benthic Filamentous Cyanobacterium Adonisia.</title>
        <authorList>
            <person name="Walter J.M."/>
            <person name="Coutinho F.H."/>
            <person name="Leomil L."/>
            <person name="Hargreaves P.I."/>
            <person name="Campeao M.E."/>
            <person name="Vieira V.V."/>
            <person name="Silva B.S."/>
            <person name="Fistarol G.O."/>
            <person name="Salomon P.S."/>
            <person name="Sawabe T."/>
            <person name="Mino S."/>
            <person name="Hosokawa M."/>
            <person name="Miyashita H."/>
            <person name="Maruyama F."/>
            <person name="van Verk M.C."/>
            <person name="Dutilh B.E."/>
            <person name="Thompson C.C."/>
            <person name="Thompson F.L."/>
        </authorList>
    </citation>
    <scope>NUCLEOTIDE SEQUENCE [LARGE SCALE GENOMIC DNA]</scope>
    <source>
        <strain evidence="1 2">CCMR0082</strain>
    </source>
</reference>
<proteinExistence type="predicted"/>
<comment type="caution">
    <text evidence="1">The sequence shown here is derived from an EMBL/GenBank/DDBJ whole genome shotgun (WGS) entry which is preliminary data.</text>
</comment>
<evidence type="ECO:0000313" key="2">
    <source>
        <dbReference type="Proteomes" id="UP000473574"/>
    </source>
</evidence>
<dbReference type="EMBL" id="QZCE01000002">
    <property type="protein sequence ID" value="NEZ63615.1"/>
    <property type="molecule type" value="Genomic_DNA"/>
</dbReference>
<sequence>MKIKWGKIRRFLFGLPLINIENTWKNVPNVETPTRKQLRPPVIAFATGMNTAIEVALSDLLIGQLDGFNDNCRGFAYEGAGMGLAIIDLSRNKGLIPKFLKAEGANYSELIHIGIGCAIAVLKKELEPKLKEIEPMQRWWLPDGFGFFTGIYKWEETVDEQLIPSQIKGHSLRAFDRGLGRRMWFAFSGDPKAIANTISTFPKSRQIELWSGVGIASTFAGGVERETLLSLKQLAGDSCSYLALGSALAAKCRYTAGNIIEYTNLACSILCGMSASDASIVVVKALEELEANPNEPLDVAQPVFETMREHVRNQLARTLVTV</sequence>